<protein>
    <submittedName>
        <fullName evidence="2">Protein kinase domain-containing protein</fullName>
    </submittedName>
</protein>
<reference evidence="2" key="1">
    <citation type="submission" date="2019-10" db="EMBL/GenBank/DDBJ databases">
        <authorList>
            <person name="Nor Muhammad N."/>
        </authorList>
    </citation>
    <scope>NUCLEOTIDE SEQUENCE</scope>
</reference>
<dbReference type="EMBL" id="LR729446">
    <property type="protein sequence ID" value="VWP01531.1"/>
    <property type="molecule type" value="Genomic_DNA"/>
</dbReference>
<feature type="compositionally biased region" description="Polar residues" evidence="1">
    <location>
        <begin position="42"/>
        <end position="51"/>
    </location>
</feature>
<accession>A0A5K1K5V7</accession>
<dbReference type="AlphaFoldDB" id="A0A5K1K5V7"/>
<name>A0A5K1K5V7_9APHY</name>
<evidence type="ECO:0000313" key="2">
    <source>
        <dbReference type="EMBL" id="VWP01531.1"/>
    </source>
</evidence>
<keyword evidence="2" id="KW-0808">Transferase</keyword>
<proteinExistence type="predicted"/>
<keyword evidence="2" id="KW-0418">Kinase</keyword>
<sequence length="269" mass="29873">MYHSRILPTNQLHGRGGGRGLADRTRSGNPGGAGSGPGRNTTTPTGMFNSGNTKFKCGDMVRLLTNCGRTFPAGTIVQIIDIEAAPQSATKRPGQDVDWTGSDEDSVYRFQRFIPKRVVKILVSLDFGDDLVSHSNLAPALGQPCAPRQYDVPQVLYTKKAIRFKLRGPEGRNREPIWVPMDTTCNAVGHMTLKNGPENRPSGRPLVVTTNTKKCFYSLEAKYLTYDSSYEICSRKKEVSNFQRLTASELQDYEDNKRPASRVINWEEA</sequence>
<dbReference type="GO" id="GO:0016301">
    <property type="term" value="F:kinase activity"/>
    <property type="evidence" value="ECO:0007669"/>
    <property type="project" value="UniProtKB-KW"/>
</dbReference>
<gene>
    <name evidence="2" type="primary">I1RN31</name>
</gene>
<organism evidence="2">
    <name type="scientific">Ganoderma boninense</name>
    <dbReference type="NCBI Taxonomy" id="34458"/>
    <lineage>
        <taxon>Eukaryota</taxon>
        <taxon>Fungi</taxon>
        <taxon>Dikarya</taxon>
        <taxon>Basidiomycota</taxon>
        <taxon>Agaricomycotina</taxon>
        <taxon>Agaricomycetes</taxon>
        <taxon>Polyporales</taxon>
        <taxon>Polyporaceae</taxon>
        <taxon>Ganoderma</taxon>
    </lineage>
</organism>
<feature type="region of interest" description="Disordered" evidence="1">
    <location>
        <begin position="1"/>
        <end position="51"/>
    </location>
</feature>
<evidence type="ECO:0000256" key="1">
    <source>
        <dbReference type="SAM" id="MobiDB-lite"/>
    </source>
</evidence>